<reference evidence="2" key="1">
    <citation type="submission" date="2019-03" db="EMBL/GenBank/DDBJ databases">
        <title>Improved annotation for the trematode Fasciola hepatica.</title>
        <authorList>
            <person name="Choi Y.-J."/>
            <person name="Martin J."/>
            <person name="Mitreva M."/>
        </authorList>
    </citation>
    <scope>NUCLEOTIDE SEQUENCE [LARGE SCALE GENOMIC DNA]</scope>
</reference>
<dbReference type="EMBL" id="JXXN02004627">
    <property type="protein sequence ID" value="THD20441.1"/>
    <property type="molecule type" value="Genomic_DNA"/>
</dbReference>
<dbReference type="PANTHER" id="PTHR24149:SF14">
    <property type="entry name" value="ANKYRIN REPEAT DOMAIN 12"/>
    <property type="match status" value="1"/>
</dbReference>
<sequence length="448" mass="50219">MMMRYGFRQDYDDATPIKKRKLRSRTDGHSDPCTARLDTGVWTSATETVYNTGGTNTRSQGVDDLAPNDVAELGQTTSGQDSLNAVVKEELAASSESRPMKSDTQKDGGEEERDLETHITTAVSPDSEHKMSAVKVESEQENRMDTSESPNISVSKFSGSTTSIATSSTVTSSTNFAVKSESSDDAGEGVSFLRCPAGPDDSKQHPELLMFENPFEKIASVQRKLRELINNLVEVHPKAPCGYPDYLLVTRNYLLASQTPTLTKRTPPPNLKPTFVELFNEQEEERYAQALKHQSEREHLRLCAEQAVLRAHTRAALAVANLSKPLSFCSVLAYKNLTYVPPAGKTDQRDEENVRDRFTSRTFFGWLGDIKDTFQQEKKKLLCRQLHEAESLMMVQRLDWESKIKESQLHDYGTDALKETPHHHVPLIHVPNDFPLFVHDPVHRTGPV</sequence>
<dbReference type="Proteomes" id="UP000230066">
    <property type="component" value="Unassembled WGS sequence"/>
</dbReference>
<feature type="compositionally biased region" description="Basic and acidic residues" evidence="1">
    <location>
        <begin position="98"/>
        <end position="108"/>
    </location>
</feature>
<keyword evidence="3" id="KW-1185">Reference proteome</keyword>
<dbReference type="GO" id="GO:0005654">
    <property type="term" value="C:nucleoplasm"/>
    <property type="evidence" value="ECO:0007669"/>
    <property type="project" value="TreeGrafter"/>
</dbReference>
<dbReference type="InterPro" id="IPR053210">
    <property type="entry name" value="ANKRD12"/>
</dbReference>
<comment type="caution">
    <text evidence="2">The sequence shown here is derived from an EMBL/GenBank/DDBJ whole genome shotgun (WGS) entry which is preliminary data.</text>
</comment>
<accession>A0A4E0R4Z0</accession>
<name>A0A4E0R4Z0_FASHE</name>
<proteinExistence type="predicted"/>
<feature type="region of interest" description="Disordered" evidence="1">
    <location>
        <begin position="91"/>
        <end position="115"/>
    </location>
</feature>
<evidence type="ECO:0000256" key="1">
    <source>
        <dbReference type="SAM" id="MobiDB-lite"/>
    </source>
</evidence>
<dbReference type="AlphaFoldDB" id="A0A4E0R4Z0"/>
<evidence type="ECO:0000313" key="3">
    <source>
        <dbReference type="Proteomes" id="UP000230066"/>
    </source>
</evidence>
<organism evidence="2 3">
    <name type="scientific">Fasciola hepatica</name>
    <name type="common">Liver fluke</name>
    <dbReference type="NCBI Taxonomy" id="6192"/>
    <lineage>
        <taxon>Eukaryota</taxon>
        <taxon>Metazoa</taxon>
        <taxon>Spiralia</taxon>
        <taxon>Lophotrochozoa</taxon>
        <taxon>Platyhelminthes</taxon>
        <taxon>Trematoda</taxon>
        <taxon>Digenea</taxon>
        <taxon>Plagiorchiida</taxon>
        <taxon>Echinostomata</taxon>
        <taxon>Echinostomatoidea</taxon>
        <taxon>Fasciolidae</taxon>
        <taxon>Fasciola</taxon>
    </lineage>
</organism>
<dbReference type="PANTHER" id="PTHR24149">
    <property type="entry name" value="ANKYRIN REPEAT DOMAIN-CONTAINING PROTEIN 12"/>
    <property type="match status" value="1"/>
</dbReference>
<evidence type="ECO:0000313" key="2">
    <source>
        <dbReference type="EMBL" id="THD20441.1"/>
    </source>
</evidence>
<protein>
    <submittedName>
        <fullName evidence="2">Ankyrin repeat domain containing protein 11</fullName>
    </submittedName>
</protein>
<gene>
    <name evidence="2" type="ORF">D915_008840</name>
</gene>